<evidence type="ECO:0000256" key="10">
    <source>
        <dbReference type="ARBA" id="ARBA00039095"/>
    </source>
</evidence>
<evidence type="ECO:0000259" key="14">
    <source>
        <dbReference type="Pfam" id="PF17042"/>
    </source>
</evidence>
<gene>
    <name evidence="15" type="ORF">GL300_15265</name>
</gene>
<dbReference type="AlphaFoldDB" id="A0A844HR00"/>
<dbReference type="EC" id="2.7.1.217" evidence="10"/>
<dbReference type="GO" id="GO:0016301">
    <property type="term" value="F:kinase activity"/>
    <property type="evidence" value="ECO:0007669"/>
    <property type="project" value="UniProtKB-KW"/>
</dbReference>
<evidence type="ECO:0000256" key="4">
    <source>
        <dbReference type="ARBA" id="ARBA00022777"/>
    </source>
</evidence>
<comment type="function">
    <text evidence="9">Catalyzes the ATP-dependent phosphorylation of 3-oxo-tetronate to 3-oxo-tetronate 4-phosphate.</text>
</comment>
<dbReference type="SUPFAM" id="SSF142764">
    <property type="entry name" value="YgbK-like"/>
    <property type="match status" value="1"/>
</dbReference>
<evidence type="ECO:0000256" key="2">
    <source>
        <dbReference type="ARBA" id="ARBA00022679"/>
    </source>
</evidence>
<dbReference type="NCBIfam" id="NF043035">
    <property type="entry name" value="OxoTetrKin"/>
    <property type="match status" value="1"/>
</dbReference>
<evidence type="ECO:0000256" key="9">
    <source>
        <dbReference type="ARBA" id="ARBA00037335"/>
    </source>
</evidence>
<evidence type="ECO:0000256" key="8">
    <source>
        <dbReference type="ARBA" id="ARBA00036346"/>
    </source>
</evidence>
<dbReference type="Pfam" id="PF17042">
    <property type="entry name" value="NBD_C"/>
    <property type="match status" value="1"/>
</dbReference>
<comment type="similarity">
    <text evidence="1">Belongs to the four-carbon acid sugar kinase family.</text>
</comment>
<keyword evidence="5" id="KW-0067">ATP-binding</keyword>
<keyword evidence="4" id="KW-0418">Kinase</keyword>
<reference evidence="15 16" key="1">
    <citation type="submission" date="2019-11" db="EMBL/GenBank/DDBJ databases">
        <authorList>
            <person name="Dong K."/>
        </authorList>
    </citation>
    <scope>NUCLEOTIDE SEQUENCE [LARGE SCALE GENOMIC DNA]</scope>
    <source>
        <strain evidence="15 16">NBRC 112902</strain>
    </source>
</reference>
<dbReference type="GO" id="GO:0005524">
    <property type="term" value="F:ATP binding"/>
    <property type="evidence" value="ECO:0007669"/>
    <property type="project" value="UniProtKB-KW"/>
</dbReference>
<keyword evidence="3" id="KW-0547">Nucleotide-binding</keyword>
<evidence type="ECO:0000256" key="7">
    <source>
        <dbReference type="ARBA" id="ARBA00035898"/>
    </source>
</evidence>
<sequence length="432" mass="44668">MLLGVIADDFTGAGDIANTLAKGMPDVTGQAGGLVVAQYMGVPDRQADPAIEAGVVSLKTRSIPVDQAVAQSLVALKWLQAQGCRQIVFKYCSTFDSTPEGNIGPVAEALADALGVAGVIACPAFPTLGRSVHQGHLFVHDRPLNESGMQNHPLTPMRDADIRRWLGRQSKAPVGLVPAAVVRAGSEAVATALRAAAAKGETLAIADASTDEDLVTLGRAAAWAPLITGGSGIAIGLPANFIRAGLAAGTATRFEGVTGPEAILAGSCSGATRDQIEVHRRDHPALAISVDDVMNGITTSHDLIGFFRQNVGKQPLAFSSGNPHEVAATQTRYGREAVAGRLDELFADTARQLVDGGVRRLVVAGGETSGAVAQALDLGDLRIGPEIDSGVPILISQKRGIALALKSGNFGRTSFFAHALDALSGSAFDRRQ</sequence>
<evidence type="ECO:0000256" key="12">
    <source>
        <dbReference type="ARBA" id="ARBA00041377"/>
    </source>
</evidence>
<dbReference type="InterPro" id="IPR050007">
    <property type="entry name" value="OtnK"/>
</dbReference>
<dbReference type="Gene3D" id="3.40.50.10840">
    <property type="entry name" value="Putative sugar-binding, N-terminal domain"/>
    <property type="match status" value="1"/>
</dbReference>
<feature type="domain" description="Four-carbon acid sugar kinase nucleotide binding" evidence="14">
    <location>
        <begin position="262"/>
        <end position="416"/>
    </location>
</feature>
<dbReference type="InterPro" id="IPR031475">
    <property type="entry name" value="NBD_C"/>
</dbReference>
<name>A0A844HR00_9RHOB</name>
<dbReference type="EMBL" id="WMIG01000009">
    <property type="protein sequence ID" value="MTH60575.1"/>
    <property type="molecule type" value="Genomic_DNA"/>
</dbReference>
<evidence type="ECO:0000256" key="3">
    <source>
        <dbReference type="ARBA" id="ARBA00022741"/>
    </source>
</evidence>
<evidence type="ECO:0000256" key="11">
    <source>
        <dbReference type="ARBA" id="ARBA00039461"/>
    </source>
</evidence>
<organism evidence="15 16">
    <name type="scientific">Paracoccus litorisediminis</name>
    <dbReference type="NCBI Taxonomy" id="2006130"/>
    <lineage>
        <taxon>Bacteria</taxon>
        <taxon>Pseudomonadati</taxon>
        <taxon>Pseudomonadota</taxon>
        <taxon>Alphaproteobacteria</taxon>
        <taxon>Rhodobacterales</taxon>
        <taxon>Paracoccaceae</taxon>
        <taxon>Paracoccus</taxon>
    </lineage>
</organism>
<dbReference type="InterPro" id="IPR042213">
    <property type="entry name" value="NBD_C_sf"/>
</dbReference>
<evidence type="ECO:0000256" key="1">
    <source>
        <dbReference type="ARBA" id="ARBA00005715"/>
    </source>
</evidence>
<dbReference type="InterPro" id="IPR037051">
    <property type="entry name" value="4-carb_acid_sugar_kinase_N_sf"/>
</dbReference>
<comment type="catalytic activity">
    <reaction evidence="8">
        <text>3-dehydro-D-erythronate + ATP = 3-dehydro-4-O-phospho-D-erythronate + ADP + H(+)</text>
        <dbReference type="Rhea" id="RHEA:52556"/>
        <dbReference type="ChEBI" id="CHEBI:15378"/>
        <dbReference type="ChEBI" id="CHEBI:30616"/>
        <dbReference type="ChEBI" id="CHEBI:57958"/>
        <dbReference type="ChEBI" id="CHEBI:136593"/>
        <dbReference type="ChEBI" id="CHEBI:456216"/>
        <dbReference type="EC" id="2.7.1.217"/>
    </reaction>
</comment>
<evidence type="ECO:0000313" key="15">
    <source>
        <dbReference type="EMBL" id="MTH60575.1"/>
    </source>
</evidence>
<dbReference type="Pfam" id="PF07005">
    <property type="entry name" value="SBD_N"/>
    <property type="match status" value="1"/>
</dbReference>
<proteinExistence type="inferred from homology"/>
<evidence type="ECO:0000256" key="5">
    <source>
        <dbReference type="ARBA" id="ARBA00022840"/>
    </source>
</evidence>
<dbReference type="Proteomes" id="UP000449846">
    <property type="component" value="Unassembled WGS sequence"/>
</dbReference>
<evidence type="ECO:0000313" key="16">
    <source>
        <dbReference type="Proteomes" id="UP000449846"/>
    </source>
</evidence>
<keyword evidence="16" id="KW-1185">Reference proteome</keyword>
<keyword evidence="6" id="KW-0119">Carbohydrate metabolism</keyword>
<comment type="caution">
    <text evidence="15">The sequence shown here is derived from an EMBL/GenBank/DDBJ whole genome shotgun (WGS) entry which is preliminary data.</text>
</comment>
<protein>
    <recommendedName>
        <fullName evidence="11">3-oxo-tetronate kinase</fullName>
        <ecNumber evidence="10">2.7.1.217</ecNumber>
    </recommendedName>
    <alternativeName>
        <fullName evidence="12">3-dehydrotetronate 4-kinase</fullName>
    </alternativeName>
</protein>
<evidence type="ECO:0000259" key="13">
    <source>
        <dbReference type="Pfam" id="PF07005"/>
    </source>
</evidence>
<keyword evidence="2" id="KW-0808">Transferase</keyword>
<evidence type="ECO:0000256" key="6">
    <source>
        <dbReference type="ARBA" id="ARBA00023277"/>
    </source>
</evidence>
<dbReference type="RefSeq" id="WP_155040521.1">
    <property type="nucleotide sequence ID" value="NZ_JBHGCD010000014.1"/>
</dbReference>
<comment type="catalytic activity">
    <reaction evidence="7">
        <text>3-dehydro-L-erythronate + ATP = 3-dehydro-4-O-phospho-L-erythronate + ADP + H(+)</text>
        <dbReference type="Rhea" id="RHEA:52552"/>
        <dbReference type="ChEBI" id="CHEBI:15378"/>
        <dbReference type="ChEBI" id="CHEBI:30616"/>
        <dbReference type="ChEBI" id="CHEBI:136592"/>
        <dbReference type="ChEBI" id="CHEBI:136670"/>
        <dbReference type="ChEBI" id="CHEBI:456216"/>
        <dbReference type="EC" id="2.7.1.217"/>
    </reaction>
</comment>
<accession>A0A844HR00</accession>
<dbReference type="InterPro" id="IPR010737">
    <property type="entry name" value="4-carb_acid_sugar_kinase_N"/>
</dbReference>
<feature type="domain" description="Four-carbon acid sugar kinase N-terminal" evidence="13">
    <location>
        <begin position="3"/>
        <end position="236"/>
    </location>
</feature>
<dbReference type="OrthoDB" id="191465at2"/>
<dbReference type="Gene3D" id="3.40.980.20">
    <property type="entry name" value="Four-carbon acid sugar kinase, nucleotide binding domain"/>
    <property type="match status" value="1"/>
</dbReference>